<keyword evidence="2" id="KW-1185">Reference proteome</keyword>
<gene>
    <name evidence="1" type="ORF">PanWU01x14_306120</name>
</gene>
<dbReference type="Proteomes" id="UP000237105">
    <property type="component" value="Unassembled WGS sequence"/>
</dbReference>
<proteinExistence type="predicted"/>
<comment type="caution">
    <text evidence="1">The sequence shown here is derived from an EMBL/GenBank/DDBJ whole genome shotgun (WGS) entry which is preliminary data.</text>
</comment>
<evidence type="ECO:0000313" key="1">
    <source>
        <dbReference type="EMBL" id="PON39287.1"/>
    </source>
</evidence>
<evidence type="ECO:0000313" key="2">
    <source>
        <dbReference type="Proteomes" id="UP000237105"/>
    </source>
</evidence>
<dbReference type="AlphaFoldDB" id="A0A2P5ARX8"/>
<organism evidence="1 2">
    <name type="scientific">Parasponia andersonii</name>
    <name type="common">Sponia andersonii</name>
    <dbReference type="NCBI Taxonomy" id="3476"/>
    <lineage>
        <taxon>Eukaryota</taxon>
        <taxon>Viridiplantae</taxon>
        <taxon>Streptophyta</taxon>
        <taxon>Embryophyta</taxon>
        <taxon>Tracheophyta</taxon>
        <taxon>Spermatophyta</taxon>
        <taxon>Magnoliopsida</taxon>
        <taxon>eudicotyledons</taxon>
        <taxon>Gunneridae</taxon>
        <taxon>Pentapetalae</taxon>
        <taxon>rosids</taxon>
        <taxon>fabids</taxon>
        <taxon>Rosales</taxon>
        <taxon>Cannabaceae</taxon>
        <taxon>Parasponia</taxon>
    </lineage>
</organism>
<dbReference type="OrthoDB" id="10468762at2759"/>
<accession>A0A2P5ARX8</accession>
<reference evidence="2" key="1">
    <citation type="submission" date="2016-06" db="EMBL/GenBank/DDBJ databases">
        <title>Parallel loss of symbiosis genes in relatives of nitrogen-fixing non-legume Parasponia.</title>
        <authorList>
            <person name="Van Velzen R."/>
            <person name="Holmer R."/>
            <person name="Bu F."/>
            <person name="Rutten L."/>
            <person name="Van Zeijl A."/>
            <person name="Liu W."/>
            <person name="Santuari L."/>
            <person name="Cao Q."/>
            <person name="Sharma T."/>
            <person name="Shen D."/>
            <person name="Roswanjaya Y."/>
            <person name="Wardhani T."/>
            <person name="Kalhor M.S."/>
            <person name="Jansen J."/>
            <person name="Van den Hoogen J."/>
            <person name="Gungor B."/>
            <person name="Hartog M."/>
            <person name="Hontelez J."/>
            <person name="Verver J."/>
            <person name="Yang W.-C."/>
            <person name="Schijlen E."/>
            <person name="Repin R."/>
            <person name="Schilthuizen M."/>
            <person name="Schranz E."/>
            <person name="Heidstra R."/>
            <person name="Miyata K."/>
            <person name="Fedorova E."/>
            <person name="Kohlen W."/>
            <person name="Bisseling T."/>
            <person name="Smit S."/>
            <person name="Geurts R."/>
        </authorList>
    </citation>
    <scope>NUCLEOTIDE SEQUENCE [LARGE SCALE GENOMIC DNA]</scope>
    <source>
        <strain evidence="2">cv. WU1-14</strain>
    </source>
</reference>
<feature type="non-terminal residue" evidence="1">
    <location>
        <position position="1"/>
    </location>
</feature>
<protein>
    <submittedName>
        <fullName evidence="1">Uncharacterized protein</fullName>
    </submittedName>
</protein>
<sequence length="55" mass="6396">LLCLRKLQIYKIRDTRNYVGDYPCFIVEFSTENEFELGIEVSFATTEVSNGKCEL</sequence>
<name>A0A2P5ARX8_PARAD</name>
<dbReference type="EMBL" id="JXTB01000470">
    <property type="protein sequence ID" value="PON39287.1"/>
    <property type="molecule type" value="Genomic_DNA"/>
</dbReference>